<dbReference type="EMBL" id="QKVK01000007">
    <property type="protein sequence ID" value="PZF76011.1"/>
    <property type="molecule type" value="Genomic_DNA"/>
</dbReference>
<dbReference type="PANTHER" id="PTHR36573:SF1">
    <property type="entry name" value="INTERMEMBRANE PHOSPHOLIPID TRANSPORT SYSTEM BINDING PROTEIN MLAC"/>
    <property type="match status" value="1"/>
</dbReference>
<protein>
    <recommendedName>
        <fullName evidence="4">ABC transporter substrate-binding protein</fullName>
    </recommendedName>
</protein>
<feature type="signal peptide" evidence="1">
    <location>
        <begin position="1"/>
        <end position="31"/>
    </location>
</feature>
<proteinExistence type="predicted"/>
<name>A0A2W2AKW8_9HYPH</name>
<dbReference type="Pfam" id="PF05494">
    <property type="entry name" value="MlaC"/>
    <property type="match status" value="1"/>
</dbReference>
<sequence>MMDGVNGPLTRRALFGLAAAAAFGLATPAMANTAAEDYVSGIAEQVMRLANNGKKGPALKSQFASLLNRYINLKGIADYALGPYAKQLPAGKRSEFYALVNNYAAALFNYYVDDFRGTKLDIISTTKQGKFTVIQSAITGGGGREQVRWRLVPSGGGFRVADVNVKGVWLTISMKDRFSKVLKASKGDFGPLFAELKEANTW</sequence>
<dbReference type="PANTHER" id="PTHR36573">
    <property type="entry name" value="INTERMEMBRANE PHOSPHOLIPID TRANSPORT SYSTEM BINDING PROTEIN MLAC"/>
    <property type="match status" value="1"/>
</dbReference>
<evidence type="ECO:0000313" key="2">
    <source>
        <dbReference type="EMBL" id="PZF76011.1"/>
    </source>
</evidence>
<dbReference type="AlphaFoldDB" id="A0A2W2AKW8"/>
<evidence type="ECO:0000256" key="1">
    <source>
        <dbReference type="SAM" id="SignalP"/>
    </source>
</evidence>
<reference evidence="3" key="1">
    <citation type="submission" date="2018-06" db="EMBL/GenBank/DDBJ databases">
        <title>Aestuariibacter litoralis strain KCTC 52945T.</title>
        <authorList>
            <person name="Li X."/>
            <person name="Salam N."/>
            <person name="Li J.-L."/>
            <person name="Chen Y.-M."/>
            <person name="Yang Z.-W."/>
            <person name="Zhang L.-Y."/>
            <person name="Han M.-X."/>
            <person name="Xiao M."/>
            <person name="Li W.-J."/>
        </authorList>
    </citation>
    <scope>NUCLEOTIDE SEQUENCE [LARGE SCALE GENOMIC DNA]</scope>
    <source>
        <strain evidence="3">KCTC 52945</strain>
    </source>
</reference>
<dbReference type="InterPro" id="IPR042245">
    <property type="entry name" value="Tgt2/MlaC_sf"/>
</dbReference>
<dbReference type="RefSeq" id="WP_111199395.1">
    <property type="nucleotide sequence ID" value="NZ_QKVK01000007.1"/>
</dbReference>
<evidence type="ECO:0000313" key="3">
    <source>
        <dbReference type="Proteomes" id="UP000248795"/>
    </source>
</evidence>
<organism evidence="2 3">
    <name type="scientific">Aestuariivirga litoralis</name>
    <dbReference type="NCBI Taxonomy" id="2650924"/>
    <lineage>
        <taxon>Bacteria</taxon>
        <taxon>Pseudomonadati</taxon>
        <taxon>Pseudomonadota</taxon>
        <taxon>Alphaproteobacteria</taxon>
        <taxon>Hyphomicrobiales</taxon>
        <taxon>Aestuariivirgaceae</taxon>
        <taxon>Aestuariivirga</taxon>
    </lineage>
</organism>
<keyword evidence="1" id="KW-0732">Signal</keyword>
<keyword evidence="3" id="KW-1185">Reference proteome</keyword>
<accession>A0A2W2AKW8</accession>
<dbReference type="Gene3D" id="3.10.450.710">
    <property type="entry name" value="Tgt2/MlaC"/>
    <property type="match status" value="1"/>
</dbReference>
<gene>
    <name evidence="2" type="ORF">DK847_15310</name>
</gene>
<feature type="chain" id="PRO_5015994648" description="ABC transporter substrate-binding protein" evidence="1">
    <location>
        <begin position="32"/>
        <end position="202"/>
    </location>
</feature>
<dbReference type="PROSITE" id="PS51318">
    <property type="entry name" value="TAT"/>
    <property type="match status" value="1"/>
</dbReference>
<dbReference type="InterPro" id="IPR008869">
    <property type="entry name" value="MlaC/ttg2D"/>
</dbReference>
<comment type="caution">
    <text evidence="2">The sequence shown here is derived from an EMBL/GenBank/DDBJ whole genome shotgun (WGS) entry which is preliminary data.</text>
</comment>
<dbReference type="InterPro" id="IPR006311">
    <property type="entry name" value="TAT_signal"/>
</dbReference>
<evidence type="ECO:0008006" key="4">
    <source>
        <dbReference type="Google" id="ProtNLM"/>
    </source>
</evidence>
<dbReference type="Proteomes" id="UP000248795">
    <property type="component" value="Unassembled WGS sequence"/>
</dbReference>